<accession>A0A3N4HKZ8</accession>
<name>A0A3N4HKZ8_ASCIM</name>
<feature type="compositionally biased region" description="Polar residues" evidence="1">
    <location>
        <begin position="215"/>
        <end position="228"/>
    </location>
</feature>
<reference evidence="2 3" key="1">
    <citation type="journal article" date="2018" name="Nat. Ecol. Evol.">
        <title>Pezizomycetes genomes reveal the molecular basis of ectomycorrhizal truffle lifestyle.</title>
        <authorList>
            <person name="Murat C."/>
            <person name="Payen T."/>
            <person name="Noel B."/>
            <person name="Kuo A."/>
            <person name="Morin E."/>
            <person name="Chen J."/>
            <person name="Kohler A."/>
            <person name="Krizsan K."/>
            <person name="Balestrini R."/>
            <person name="Da Silva C."/>
            <person name="Montanini B."/>
            <person name="Hainaut M."/>
            <person name="Levati E."/>
            <person name="Barry K.W."/>
            <person name="Belfiori B."/>
            <person name="Cichocki N."/>
            <person name="Clum A."/>
            <person name="Dockter R.B."/>
            <person name="Fauchery L."/>
            <person name="Guy J."/>
            <person name="Iotti M."/>
            <person name="Le Tacon F."/>
            <person name="Lindquist E.A."/>
            <person name="Lipzen A."/>
            <person name="Malagnac F."/>
            <person name="Mello A."/>
            <person name="Molinier V."/>
            <person name="Miyauchi S."/>
            <person name="Poulain J."/>
            <person name="Riccioni C."/>
            <person name="Rubini A."/>
            <person name="Sitrit Y."/>
            <person name="Splivallo R."/>
            <person name="Traeger S."/>
            <person name="Wang M."/>
            <person name="Zifcakova L."/>
            <person name="Wipf D."/>
            <person name="Zambonelli A."/>
            <person name="Paolocci F."/>
            <person name="Nowrousian M."/>
            <person name="Ottonello S."/>
            <person name="Baldrian P."/>
            <person name="Spatafora J.W."/>
            <person name="Henrissat B."/>
            <person name="Nagy L.G."/>
            <person name="Aury J.M."/>
            <person name="Wincker P."/>
            <person name="Grigoriev I.V."/>
            <person name="Bonfante P."/>
            <person name="Martin F.M."/>
        </authorList>
    </citation>
    <scope>NUCLEOTIDE SEQUENCE [LARGE SCALE GENOMIC DNA]</scope>
    <source>
        <strain evidence="2 3">RN42</strain>
    </source>
</reference>
<evidence type="ECO:0000313" key="2">
    <source>
        <dbReference type="EMBL" id="RPA73218.1"/>
    </source>
</evidence>
<sequence length="486" mass="55383">MSNTSAHPPDVILRMLRVLNRGLRSRDTIQGISDGLLACQMGPPRSLEQMPDSLRLTVLSLAEQLINMRDELVKSQEADRLAAEHIDEYATPDYWNQTKGIITHFSHQDTISFLNEKPQPIQPGEGVFEVVARDLESRIVTGNTSRLINGILGPALRDYDAEVTYADSLTEEVEDLRHQLARKIRKLDGLHALAQPSTEAPSVPHPGSSGRREPSSNTGRSTGSTQTAEELEKDIEDMAEELVKRIVKERRQKNVVRLYEAYDSLKRAAKELCRLHNELRLNGQRWREVPHCTSEEKPSSWNIFGQAPDVKHIFTVDEIVRKIRDYSWRIMRAREDIDSEKPHMDPPQLGILLSWTLVTICDYWMEDALCFRDVDPKNDLKTNKLRFKEKWKSISLKLAGQDVGLVGIFSTDEEKKMLEEFQNLRDCLLTAIMKSVDELPDCIYKDRVLYDECDSKTDAGSDSLRLLARSSLITSRSAILLKYITG</sequence>
<feature type="region of interest" description="Disordered" evidence="1">
    <location>
        <begin position="193"/>
        <end position="230"/>
    </location>
</feature>
<protein>
    <submittedName>
        <fullName evidence="2">Uncharacterized protein</fullName>
    </submittedName>
</protein>
<dbReference type="EMBL" id="ML119829">
    <property type="protein sequence ID" value="RPA73218.1"/>
    <property type="molecule type" value="Genomic_DNA"/>
</dbReference>
<evidence type="ECO:0000256" key="1">
    <source>
        <dbReference type="SAM" id="MobiDB-lite"/>
    </source>
</evidence>
<evidence type="ECO:0000313" key="3">
    <source>
        <dbReference type="Proteomes" id="UP000275078"/>
    </source>
</evidence>
<dbReference type="Proteomes" id="UP000275078">
    <property type="component" value="Unassembled WGS sequence"/>
</dbReference>
<keyword evidence="3" id="KW-1185">Reference proteome</keyword>
<proteinExistence type="predicted"/>
<organism evidence="2 3">
    <name type="scientific">Ascobolus immersus RN42</name>
    <dbReference type="NCBI Taxonomy" id="1160509"/>
    <lineage>
        <taxon>Eukaryota</taxon>
        <taxon>Fungi</taxon>
        <taxon>Dikarya</taxon>
        <taxon>Ascomycota</taxon>
        <taxon>Pezizomycotina</taxon>
        <taxon>Pezizomycetes</taxon>
        <taxon>Pezizales</taxon>
        <taxon>Ascobolaceae</taxon>
        <taxon>Ascobolus</taxon>
    </lineage>
</organism>
<dbReference type="AlphaFoldDB" id="A0A3N4HKZ8"/>
<gene>
    <name evidence="2" type="ORF">BJ508DRAFT_54007</name>
</gene>